<dbReference type="GO" id="GO:0022857">
    <property type="term" value="F:transmembrane transporter activity"/>
    <property type="evidence" value="ECO:0007669"/>
    <property type="project" value="UniProtKB-ARBA"/>
</dbReference>
<dbReference type="InterPro" id="IPR027417">
    <property type="entry name" value="P-loop_NTPase"/>
</dbReference>
<evidence type="ECO:0000256" key="4">
    <source>
        <dbReference type="ARBA" id="ARBA00022840"/>
    </source>
</evidence>
<dbReference type="InterPro" id="IPR017911">
    <property type="entry name" value="MacB-like_ATP-bd"/>
</dbReference>
<dbReference type="GO" id="GO:0016887">
    <property type="term" value="F:ATP hydrolysis activity"/>
    <property type="evidence" value="ECO:0007669"/>
    <property type="project" value="InterPro"/>
</dbReference>
<dbReference type="FunFam" id="3.40.50.300:FF:000032">
    <property type="entry name" value="Export ABC transporter ATP-binding protein"/>
    <property type="match status" value="1"/>
</dbReference>
<dbReference type="GO" id="GO:0098796">
    <property type="term" value="C:membrane protein complex"/>
    <property type="evidence" value="ECO:0007669"/>
    <property type="project" value="UniProtKB-ARBA"/>
</dbReference>
<organism evidence="7 8">
    <name type="scientific">Lacticaseibacillus nasuensis JCM 17158</name>
    <dbReference type="NCBI Taxonomy" id="1291734"/>
    <lineage>
        <taxon>Bacteria</taxon>
        <taxon>Bacillati</taxon>
        <taxon>Bacillota</taxon>
        <taxon>Bacilli</taxon>
        <taxon>Lactobacillales</taxon>
        <taxon>Lactobacillaceae</taxon>
        <taxon>Lacticaseibacillus</taxon>
    </lineage>
</organism>
<keyword evidence="5" id="KW-0029">Amino-acid transport</keyword>
<dbReference type="SMART" id="SM00382">
    <property type="entry name" value="AAA"/>
    <property type="match status" value="1"/>
</dbReference>
<sequence>MNHLTKIYGHRFNRVAALTDLSFAVDAGEFVGIMGPSGAGKSTLLNILATIDQPTTGTVTVNGTAIGALSDSATAKFRREQLGFIFQDFNLIGDLTVADNITTPLTLVPPVPANLASRLAAVAKLLHLTALLQRYPAELSRGQQQRVAAARALIAEPSLILADEPTGSLDSLAASELLGYLTQINLQEDRTILMVTHDAYTASYCNRIIFIKDGTFFAEVTRNGSRARFHQQIIDMAATLSGGIAHAPRR</sequence>
<keyword evidence="8" id="KW-1185">Reference proteome</keyword>
<dbReference type="Proteomes" id="UP000051804">
    <property type="component" value="Unassembled WGS sequence"/>
</dbReference>
<name>A0A0R1JKN7_9LACO</name>
<feature type="domain" description="ABC transporter" evidence="6">
    <location>
        <begin position="2"/>
        <end position="238"/>
    </location>
</feature>
<accession>A0A0R1JKN7</accession>
<evidence type="ECO:0000256" key="5">
    <source>
        <dbReference type="ARBA" id="ARBA00022970"/>
    </source>
</evidence>
<keyword evidence="3" id="KW-0547">Nucleotide-binding</keyword>
<dbReference type="Gene3D" id="3.40.50.300">
    <property type="entry name" value="P-loop containing nucleotide triphosphate hydrolases"/>
    <property type="match status" value="1"/>
</dbReference>
<evidence type="ECO:0000256" key="1">
    <source>
        <dbReference type="ARBA" id="ARBA00005417"/>
    </source>
</evidence>
<dbReference type="PATRIC" id="fig|1291734.4.peg.2113"/>
<dbReference type="PROSITE" id="PS50893">
    <property type="entry name" value="ABC_TRANSPORTER_2"/>
    <property type="match status" value="1"/>
</dbReference>
<comment type="similarity">
    <text evidence="1">Belongs to the ABC transporter superfamily.</text>
</comment>
<evidence type="ECO:0000313" key="7">
    <source>
        <dbReference type="EMBL" id="KRK71816.1"/>
    </source>
</evidence>
<dbReference type="PANTHER" id="PTHR42798">
    <property type="entry name" value="LIPOPROTEIN-RELEASING SYSTEM ATP-BINDING PROTEIN LOLD"/>
    <property type="match status" value="1"/>
</dbReference>
<protein>
    <submittedName>
        <fullName evidence="7">ABC superfamily ATP binding cassette transporter, ABC protein</fullName>
    </submittedName>
</protein>
<evidence type="ECO:0000259" key="6">
    <source>
        <dbReference type="PROSITE" id="PS50893"/>
    </source>
</evidence>
<keyword evidence="4" id="KW-0067">ATP-binding</keyword>
<evidence type="ECO:0000313" key="8">
    <source>
        <dbReference type="Proteomes" id="UP000051804"/>
    </source>
</evidence>
<dbReference type="GO" id="GO:0006865">
    <property type="term" value="P:amino acid transport"/>
    <property type="evidence" value="ECO:0007669"/>
    <property type="project" value="UniProtKB-KW"/>
</dbReference>
<dbReference type="STRING" id="1291734.FD02_GL002061"/>
<evidence type="ECO:0000256" key="3">
    <source>
        <dbReference type="ARBA" id="ARBA00022741"/>
    </source>
</evidence>
<dbReference type="InterPro" id="IPR003593">
    <property type="entry name" value="AAA+_ATPase"/>
</dbReference>
<dbReference type="Pfam" id="PF00005">
    <property type="entry name" value="ABC_tran"/>
    <property type="match status" value="1"/>
</dbReference>
<dbReference type="PANTHER" id="PTHR42798:SF7">
    <property type="entry name" value="ALPHA-D-RIBOSE 1-METHYLPHOSPHONATE 5-TRIPHOSPHATE SYNTHASE SUBUNIT PHNL"/>
    <property type="match status" value="1"/>
</dbReference>
<reference evidence="7 8" key="1">
    <citation type="journal article" date="2015" name="Genome Announc.">
        <title>Expanding the biotechnology potential of lactobacilli through comparative genomics of 213 strains and associated genera.</title>
        <authorList>
            <person name="Sun Z."/>
            <person name="Harris H.M."/>
            <person name="McCann A."/>
            <person name="Guo C."/>
            <person name="Argimon S."/>
            <person name="Zhang W."/>
            <person name="Yang X."/>
            <person name="Jeffery I.B."/>
            <person name="Cooney J.C."/>
            <person name="Kagawa T.F."/>
            <person name="Liu W."/>
            <person name="Song Y."/>
            <person name="Salvetti E."/>
            <person name="Wrobel A."/>
            <person name="Rasinkangas P."/>
            <person name="Parkhill J."/>
            <person name="Rea M.C."/>
            <person name="O'Sullivan O."/>
            <person name="Ritari J."/>
            <person name="Douillard F.P."/>
            <person name="Paul Ross R."/>
            <person name="Yang R."/>
            <person name="Briner A.E."/>
            <person name="Felis G.E."/>
            <person name="de Vos W.M."/>
            <person name="Barrangou R."/>
            <person name="Klaenhammer T.R."/>
            <person name="Caufield P.W."/>
            <person name="Cui Y."/>
            <person name="Zhang H."/>
            <person name="O'Toole P.W."/>
        </authorList>
    </citation>
    <scope>NUCLEOTIDE SEQUENCE [LARGE SCALE GENOMIC DNA]</scope>
    <source>
        <strain evidence="7 8">JCM 17158</strain>
    </source>
</reference>
<dbReference type="EMBL" id="AZDJ01000026">
    <property type="protein sequence ID" value="KRK71816.1"/>
    <property type="molecule type" value="Genomic_DNA"/>
</dbReference>
<keyword evidence="2" id="KW-0813">Transport</keyword>
<dbReference type="SUPFAM" id="SSF52540">
    <property type="entry name" value="P-loop containing nucleoside triphosphate hydrolases"/>
    <property type="match status" value="1"/>
</dbReference>
<proteinExistence type="inferred from homology"/>
<evidence type="ECO:0000256" key="2">
    <source>
        <dbReference type="ARBA" id="ARBA00022448"/>
    </source>
</evidence>
<dbReference type="GO" id="GO:0005524">
    <property type="term" value="F:ATP binding"/>
    <property type="evidence" value="ECO:0007669"/>
    <property type="project" value="UniProtKB-KW"/>
</dbReference>
<gene>
    <name evidence="7" type="ORF">FD02_GL002061</name>
</gene>
<dbReference type="InterPro" id="IPR003439">
    <property type="entry name" value="ABC_transporter-like_ATP-bd"/>
</dbReference>
<comment type="caution">
    <text evidence="7">The sequence shown here is derived from an EMBL/GenBank/DDBJ whole genome shotgun (WGS) entry which is preliminary data.</text>
</comment>
<dbReference type="AlphaFoldDB" id="A0A0R1JKN7"/>
<dbReference type="CDD" id="cd03255">
    <property type="entry name" value="ABC_MJ0796_LolCDE_FtsE"/>
    <property type="match status" value="1"/>
</dbReference>